<dbReference type="RefSeq" id="WP_313324108.1">
    <property type="nucleotide sequence ID" value="NZ_CP134878.1"/>
</dbReference>
<dbReference type="KEGG" id="fcj:RN605_08260"/>
<gene>
    <name evidence="2" type="ORF">RN605_08260</name>
    <name evidence="1" type="ORF">RN608_01090</name>
</gene>
<organism evidence="1">
    <name type="scientific">Flavobacterium capsici</name>
    <dbReference type="NCBI Taxonomy" id="3075618"/>
    <lineage>
        <taxon>Bacteria</taxon>
        <taxon>Pseudomonadati</taxon>
        <taxon>Bacteroidota</taxon>
        <taxon>Flavobacteriia</taxon>
        <taxon>Flavobacteriales</taxon>
        <taxon>Flavobacteriaceae</taxon>
        <taxon>Flavobacterium</taxon>
    </lineage>
</organism>
<evidence type="ECO:0000313" key="2">
    <source>
        <dbReference type="EMBL" id="WNM20682.1"/>
    </source>
</evidence>
<evidence type="ECO:0000313" key="1">
    <source>
        <dbReference type="EMBL" id="WNM19293.1"/>
    </source>
</evidence>
<evidence type="ECO:0000313" key="3">
    <source>
        <dbReference type="Proteomes" id="UP001304515"/>
    </source>
</evidence>
<dbReference type="EMBL" id="CP134890">
    <property type="protein sequence ID" value="WNM20682.1"/>
    <property type="molecule type" value="Genomic_DNA"/>
</dbReference>
<proteinExistence type="predicted"/>
<sequence>MEKFDFKRPEFLFCEIPIKNGTQNDDRIWIYSLESLSLIEFILVDDFVDFQFTGKQERFEYEDNEGYIENWFGVYVQNNCEATNNNPDEILKKAWKFLEDYLRWEDTNIEENS</sequence>
<keyword evidence="3" id="KW-1185">Reference proteome</keyword>
<accession>A0AA96J3H2</accession>
<reference evidence="1 3" key="1">
    <citation type="submission" date="2023-09" db="EMBL/GenBank/DDBJ databases">
        <title>Flavobacterium sp. a novel bacteria isolate from Pepper rhizosphere.</title>
        <authorList>
            <person name="Peng Y."/>
            <person name="Lee J."/>
        </authorList>
    </citation>
    <scope>NUCLEOTIDE SEQUENCE</scope>
    <source>
        <strain evidence="1">PMR2A8</strain>
        <strain evidence="2 3">PMTSA4</strain>
    </source>
</reference>
<name>A0AA96EVE6_9FLAO</name>
<dbReference type="AlphaFoldDB" id="A0AA96EVE6"/>
<dbReference type="Proteomes" id="UP001304515">
    <property type="component" value="Chromosome"/>
</dbReference>
<accession>A0AA96EVE6</accession>
<dbReference type="EMBL" id="CP134878">
    <property type="protein sequence ID" value="WNM19293.1"/>
    <property type="molecule type" value="Genomic_DNA"/>
</dbReference>
<protein>
    <submittedName>
        <fullName evidence="1">Uncharacterized protein</fullName>
    </submittedName>
</protein>